<dbReference type="AlphaFoldDB" id="A0AAJ1BD19"/>
<proteinExistence type="predicted"/>
<dbReference type="PANTHER" id="PTHR34296:SF2">
    <property type="entry name" value="ABC TRANSPORTER GUANOSINE-BINDING PROTEIN NUPN"/>
    <property type="match status" value="1"/>
</dbReference>
<comment type="subcellular location">
    <subcellularLocation>
        <location evidence="1">Cell membrane</location>
    </subcellularLocation>
</comment>
<name>A0AAJ1BD19_9ACTO</name>
<organism evidence="8 9">
    <name type="scientific">Varibaculum cambriense</name>
    <dbReference type="NCBI Taxonomy" id="184870"/>
    <lineage>
        <taxon>Bacteria</taxon>
        <taxon>Bacillati</taxon>
        <taxon>Actinomycetota</taxon>
        <taxon>Actinomycetes</taxon>
        <taxon>Actinomycetales</taxon>
        <taxon>Actinomycetaceae</taxon>
        <taxon>Varibaculum</taxon>
    </lineage>
</organism>
<evidence type="ECO:0000313" key="8">
    <source>
        <dbReference type="EMBL" id="MCG4618649.1"/>
    </source>
</evidence>
<keyword evidence="2" id="KW-1003">Cell membrane</keyword>
<sequence length="369" mass="39212">MRIWKVSTAITWAATLVLTLGACTAKPQATPSTSSPVNTQVNKAFCVVEKQNSQDIRAVALGKEMEEALAKPENKQIAKVVNLSVKTAEEIAGKLQEKKCKNVLSLEPGFAWALLQIARDNADMNFAVMGAVGKTEALTNASGIDFDLREPAFLAGYAAAGVTKSGLVGAVSDLEADKTAKEAGGSPGIYTPSSWANSFRLGVEYYNQFKGSGVKLAAWDQNSREPVQVTSVQLRDQLLKLADKKVDIIFVMAPPGESGVVEGLAAKEATVIWNGQDLAAASPKLQSNVLTSTVVDPSGCVKKLLKQLQTGSIAGNDYRGTLKNSGVKLAGWGEYAPRFSDSLTAELAGIRSQIDSKKIDITKLAAHQR</sequence>
<evidence type="ECO:0000256" key="6">
    <source>
        <dbReference type="SAM" id="SignalP"/>
    </source>
</evidence>
<reference evidence="8" key="1">
    <citation type="submission" date="2022-01" db="EMBL/GenBank/DDBJ databases">
        <title>Collection of gut derived symbiotic bacterial strains cultured from healthy donors.</title>
        <authorList>
            <person name="Lin H."/>
            <person name="Kohout C."/>
            <person name="Waligurski E."/>
            <person name="Pamer E.G."/>
        </authorList>
    </citation>
    <scope>NUCLEOTIDE SEQUENCE</scope>
    <source>
        <strain evidence="8">DFI.7.46</strain>
    </source>
</reference>
<evidence type="ECO:0000256" key="1">
    <source>
        <dbReference type="ARBA" id="ARBA00004236"/>
    </source>
</evidence>
<dbReference type="Proteomes" id="UP001200537">
    <property type="component" value="Unassembled WGS sequence"/>
</dbReference>
<dbReference type="GO" id="GO:0005886">
    <property type="term" value="C:plasma membrane"/>
    <property type="evidence" value="ECO:0007669"/>
    <property type="project" value="UniProtKB-SubCell"/>
</dbReference>
<keyword evidence="5" id="KW-0449">Lipoprotein</keyword>
<evidence type="ECO:0000313" key="9">
    <source>
        <dbReference type="Proteomes" id="UP001200537"/>
    </source>
</evidence>
<dbReference type="InterPro" id="IPR050957">
    <property type="entry name" value="BMP_lipoprotein"/>
</dbReference>
<protein>
    <submittedName>
        <fullName evidence="8">BMP family ABC transporter substrate-binding protein</fullName>
    </submittedName>
</protein>
<dbReference type="InterPro" id="IPR003760">
    <property type="entry name" value="PnrA-like"/>
</dbReference>
<evidence type="ECO:0000259" key="7">
    <source>
        <dbReference type="Pfam" id="PF02608"/>
    </source>
</evidence>
<keyword evidence="4" id="KW-0472">Membrane</keyword>
<dbReference type="PROSITE" id="PS51257">
    <property type="entry name" value="PROKAR_LIPOPROTEIN"/>
    <property type="match status" value="1"/>
</dbReference>
<dbReference type="EMBL" id="JAKNHJ010000021">
    <property type="protein sequence ID" value="MCG4618649.1"/>
    <property type="molecule type" value="Genomic_DNA"/>
</dbReference>
<accession>A0AAJ1BD19</accession>
<dbReference type="Pfam" id="PF02608">
    <property type="entry name" value="Bmp"/>
    <property type="match status" value="1"/>
</dbReference>
<gene>
    <name evidence="8" type="ORF">L0M99_09155</name>
</gene>
<evidence type="ECO:0000256" key="5">
    <source>
        <dbReference type="ARBA" id="ARBA00023288"/>
    </source>
</evidence>
<dbReference type="Gene3D" id="3.40.50.2300">
    <property type="match status" value="2"/>
</dbReference>
<evidence type="ECO:0000256" key="2">
    <source>
        <dbReference type="ARBA" id="ARBA00022475"/>
    </source>
</evidence>
<evidence type="ECO:0000256" key="3">
    <source>
        <dbReference type="ARBA" id="ARBA00022729"/>
    </source>
</evidence>
<feature type="domain" description="ABC transporter substrate-binding protein PnrA-like" evidence="7">
    <location>
        <begin position="74"/>
        <end position="362"/>
    </location>
</feature>
<feature type="chain" id="PRO_5042464592" evidence="6">
    <location>
        <begin position="26"/>
        <end position="369"/>
    </location>
</feature>
<evidence type="ECO:0000256" key="4">
    <source>
        <dbReference type="ARBA" id="ARBA00023136"/>
    </source>
</evidence>
<feature type="signal peptide" evidence="6">
    <location>
        <begin position="1"/>
        <end position="25"/>
    </location>
</feature>
<comment type="caution">
    <text evidence="8">The sequence shown here is derived from an EMBL/GenBank/DDBJ whole genome shotgun (WGS) entry which is preliminary data.</text>
</comment>
<dbReference type="RefSeq" id="WP_024058144.1">
    <property type="nucleotide sequence ID" value="NZ_JAGZVZ010000014.1"/>
</dbReference>
<keyword evidence="3 6" id="KW-0732">Signal</keyword>
<dbReference type="PANTHER" id="PTHR34296">
    <property type="entry name" value="TRANSCRIPTIONAL ACTIVATOR PROTEIN MED"/>
    <property type="match status" value="1"/>
</dbReference>